<dbReference type="PANTHER" id="PTHR39161:SF1">
    <property type="entry name" value="ADAPTER PROTEIN MECA 1"/>
    <property type="match status" value="1"/>
</dbReference>
<comment type="caution">
    <text evidence="3">The sequence shown here is derived from an EMBL/GenBank/DDBJ whole genome shotgun (WGS) entry which is preliminary data.</text>
</comment>
<dbReference type="PANTHER" id="PTHR39161">
    <property type="entry name" value="ADAPTER PROTEIN MECA"/>
    <property type="match status" value="1"/>
</dbReference>
<reference evidence="3 4" key="1">
    <citation type="journal article" date="2014" name="Genome Announc.">
        <title>Draft Genome Sequence of Geobacillus icigianus Strain G1w1T Isolated from Hot Springs in the Valley of Geysers, Kamchatka (Russian Federation).</title>
        <authorList>
            <person name="Bryanskaya A.V."/>
            <person name="Rozanov A.S."/>
            <person name="Logacheva M.D."/>
            <person name="Kotenko A.V."/>
            <person name="Peltek S.E."/>
        </authorList>
    </citation>
    <scope>NUCLEOTIDE SEQUENCE [LARGE SCALE GENOMIC DNA]</scope>
    <source>
        <strain evidence="3 4">G1w1</strain>
    </source>
</reference>
<dbReference type="InterPro" id="IPR038471">
    <property type="entry name" value="MecA_C_sf"/>
</dbReference>
<dbReference type="InterPro" id="IPR008681">
    <property type="entry name" value="Neg-reg_MecA"/>
</dbReference>
<accession>A0ABU6BB94</accession>
<evidence type="ECO:0000313" key="4">
    <source>
        <dbReference type="Proteomes" id="UP000029267"/>
    </source>
</evidence>
<keyword evidence="4" id="KW-1185">Reference proteome</keyword>
<comment type="function">
    <text evidence="2">Enables the recognition and targeting of unfolded and aggregated proteins to the ClpC protease or to other proteins involved in proteolysis.</text>
</comment>
<dbReference type="PIRSF" id="PIRSF029008">
    <property type="entry name" value="MecA"/>
    <property type="match status" value="1"/>
</dbReference>
<evidence type="ECO:0000256" key="2">
    <source>
        <dbReference type="HAMAP-Rule" id="MF_01124"/>
    </source>
</evidence>
<sequence length="229" mass="27012">MRKMEMERINEHTVKFYISYVDIEERGFDREEIWYNRERSEELFWEMMDEVHGESDFSLEGPLWIQVQALEKGLEVVVTKAQLSKDGSKLELPLPEEKWREFTLSADEKMESLFGHHFHFGAKAALEDGGEQDVLQFILSFNDFEDILSLAYRADFSGLSNRLFQFEGRYYLFVEFGDHYSEHEVDNVLSLLLEYGSDSQLTIYRLEEYGTEIMGDNALETLKTYFPAR</sequence>
<dbReference type="HAMAP" id="MF_01124">
    <property type="entry name" value="MecA"/>
    <property type="match status" value="1"/>
</dbReference>
<comment type="subunit">
    <text evidence="2">Homodimer.</text>
</comment>
<organism evidence="3 4">
    <name type="scientific">Geobacillus icigianus</name>
    <dbReference type="NCBI Taxonomy" id="1430331"/>
    <lineage>
        <taxon>Bacteria</taxon>
        <taxon>Bacillati</taxon>
        <taxon>Bacillota</taxon>
        <taxon>Bacilli</taxon>
        <taxon>Bacillales</taxon>
        <taxon>Anoxybacillaceae</taxon>
        <taxon>Geobacillus</taxon>
    </lineage>
</organism>
<evidence type="ECO:0000313" key="3">
    <source>
        <dbReference type="EMBL" id="MEB3749202.1"/>
    </source>
</evidence>
<proteinExistence type="inferred from homology"/>
<name>A0ABU6BB94_9BACL</name>
<evidence type="ECO:0000256" key="1">
    <source>
        <dbReference type="ARBA" id="ARBA00005397"/>
    </source>
</evidence>
<dbReference type="NCBIfam" id="NF002644">
    <property type="entry name" value="PRK02315.1-5"/>
    <property type="match status" value="1"/>
</dbReference>
<protein>
    <recommendedName>
        <fullName evidence="2">Adapter protein MecA</fullName>
    </recommendedName>
</protein>
<dbReference type="Proteomes" id="UP000029267">
    <property type="component" value="Unassembled WGS sequence"/>
</dbReference>
<dbReference type="Pfam" id="PF05389">
    <property type="entry name" value="MecA"/>
    <property type="match status" value="1"/>
</dbReference>
<gene>
    <name evidence="2" type="primary">mecA</name>
    <name evidence="3" type="ORF">EP10_000041</name>
</gene>
<comment type="similarity">
    <text evidence="1 2">Belongs to the MecA family.</text>
</comment>
<dbReference type="Gene3D" id="3.30.70.1950">
    <property type="match status" value="1"/>
</dbReference>
<dbReference type="EMBL" id="JPYA02000001">
    <property type="protein sequence ID" value="MEB3749202.1"/>
    <property type="molecule type" value="Genomic_DNA"/>
</dbReference>
<comment type="domain">
    <text evidence="2">The N-terminal domain probably binds unfolded/aggregated proteins; the C-terminal domain interacts with ClpC.</text>
</comment>